<comment type="caution">
    <text evidence="1">The sequence shown here is derived from an EMBL/GenBank/DDBJ whole genome shotgun (WGS) entry which is preliminary data.</text>
</comment>
<protein>
    <submittedName>
        <fullName evidence="1">Uncharacterized protein</fullName>
    </submittedName>
</protein>
<dbReference type="AlphaFoldDB" id="A0A934SAL2"/>
<name>A0A934SAL2_9BACT</name>
<sequence>MPFSFFKPKKFKPDFPIIPLYCTEEEVRTQLGKHAPVVEEEPESDHTISQKLLVAETQETCISVGIWDGRVRFTNYRTEKFNQSDGLKGRKLGWFVDYYGGRSEFGEPRDTGYMIFWPNPTKKIMIVFGLHMGPVRIIDQDPEHWPQT</sequence>
<organism evidence="1 2">
    <name type="scientific">Luteolibacter pohnpeiensis</name>
    <dbReference type="NCBI Taxonomy" id="454153"/>
    <lineage>
        <taxon>Bacteria</taxon>
        <taxon>Pseudomonadati</taxon>
        <taxon>Verrucomicrobiota</taxon>
        <taxon>Verrucomicrobiia</taxon>
        <taxon>Verrucomicrobiales</taxon>
        <taxon>Verrucomicrobiaceae</taxon>
        <taxon>Luteolibacter</taxon>
    </lineage>
</organism>
<keyword evidence="2" id="KW-1185">Reference proteome</keyword>
<dbReference type="Proteomes" id="UP000603141">
    <property type="component" value="Unassembled WGS sequence"/>
</dbReference>
<proteinExistence type="predicted"/>
<gene>
    <name evidence="1" type="ORF">JIN85_18115</name>
</gene>
<evidence type="ECO:0000313" key="1">
    <source>
        <dbReference type="EMBL" id="MBK1884339.1"/>
    </source>
</evidence>
<evidence type="ECO:0000313" key="2">
    <source>
        <dbReference type="Proteomes" id="UP000603141"/>
    </source>
</evidence>
<accession>A0A934SAL2</accession>
<dbReference type="EMBL" id="JAENIJ010000043">
    <property type="protein sequence ID" value="MBK1884339.1"/>
    <property type="molecule type" value="Genomic_DNA"/>
</dbReference>
<reference evidence="1" key="1">
    <citation type="submission" date="2021-01" db="EMBL/GenBank/DDBJ databases">
        <title>Modified the classification status of verrucomicrobia.</title>
        <authorList>
            <person name="Feng X."/>
        </authorList>
    </citation>
    <scope>NUCLEOTIDE SEQUENCE</scope>
    <source>
        <strain evidence="1">KCTC 22041</strain>
    </source>
</reference>